<evidence type="ECO:0000256" key="21">
    <source>
        <dbReference type="ARBA" id="ARBA00023242"/>
    </source>
</evidence>
<dbReference type="GO" id="GO:0005929">
    <property type="term" value="C:cilium"/>
    <property type="evidence" value="ECO:0007669"/>
    <property type="project" value="UniProtKB-SubCell"/>
</dbReference>
<dbReference type="GO" id="GO:0035556">
    <property type="term" value="P:intracellular signal transduction"/>
    <property type="evidence" value="ECO:0007669"/>
    <property type="project" value="InterPro"/>
</dbReference>
<dbReference type="GO" id="GO:0005634">
    <property type="term" value="C:nucleus"/>
    <property type="evidence" value="ECO:0007669"/>
    <property type="project" value="UniProtKB-SubCell"/>
</dbReference>
<dbReference type="PANTHER" id="PTHR16305:SF32">
    <property type="entry name" value="ADENYLATE CYCLASE TYPE 10"/>
    <property type="match status" value="1"/>
</dbReference>
<keyword evidence="16" id="KW-0460">Magnesium</keyword>
<dbReference type="CDD" id="cd07302">
    <property type="entry name" value="CHD"/>
    <property type="match status" value="2"/>
</dbReference>
<dbReference type="GO" id="GO:0046872">
    <property type="term" value="F:metal ion binding"/>
    <property type="evidence" value="ECO:0007669"/>
    <property type="project" value="UniProtKB-KW"/>
</dbReference>
<comment type="cofactor">
    <cofactor evidence="3">
        <name>Mg(2+)</name>
        <dbReference type="ChEBI" id="CHEBI:18420"/>
    </cofactor>
</comment>
<evidence type="ECO:0000256" key="11">
    <source>
        <dbReference type="ARBA" id="ARBA00022490"/>
    </source>
</evidence>
<evidence type="ECO:0000256" key="19">
    <source>
        <dbReference type="ARBA" id="ARBA00023212"/>
    </source>
</evidence>
<evidence type="ECO:0000256" key="20">
    <source>
        <dbReference type="ARBA" id="ARBA00023239"/>
    </source>
</evidence>
<dbReference type="SUPFAM" id="SSF52540">
    <property type="entry name" value="P-loop containing nucleoside triphosphate hydrolases"/>
    <property type="match status" value="1"/>
</dbReference>
<evidence type="ECO:0000256" key="10">
    <source>
        <dbReference type="ARBA" id="ARBA00022475"/>
    </source>
</evidence>
<evidence type="ECO:0000256" key="14">
    <source>
        <dbReference type="ARBA" id="ARBA00022741"/>
    </source>
</evidence>
<keyword evidence="21" id="KW-0539">Nucleus</keyword>
<evidence type="ECO:0000256" key="23">
    <source>
        <dbReference type="ARBA" id="ARBA00054660"/>
    </source>
</evidence>
<evidence type="ECO:0000259" key="28">
    <source>
        <dbReference type="PROSITE" id="PS50125"/>
    </source>
</evidence>
<dbReference type="GO" id="GO:0048471">
    <property type="term" value="C:perinuclear region of cytoplasm"/>
    <property type="evidence" value="ECO:0007669"/>
    <property type="project" value="UniProtKB-SubCell"/>
</dbReference>
<evidence type="ECO:0000313" key="30">
    <source>
        <dbReference type="Proteomes" id="UP001214576"/>
    </source>
</evidence>
<evidence type="ECO:0000256" key="17">
    <source>
        <dbReference type="ARBA" id="ARBA00022998"/>
    </source>
</evidence>
<evidence type="ECO:0000256" key="12">
    <source>
        <dbReference type="ARBA" id="ARBA00022723"/>
    </source>
</evidence>
<evidence type="ECO:0000256" key="6">
    <source>
        <dbReference type="ARBA" id="ARBA00004245"/>
    </source>
</evidence>
<keyword evidence="10" id="KW-1003">Cell membrane</keyword>
<dbReference type="EC" id="4.6.1.1" evidence="9"/>
<evidence type="ECO:0000256" key="8">
    <source>
        <dbReference type="ARBA" id="ARBA00004556"/>
    </source>
</evidence>
<dbReference type="GO" id="GO:0005886">
    <property type="term" value="C:plasma membrane"/>
    <property type="evidence" value="ECO:0007669"/>
    <property type="project" value="UniProtKB-SubCell"/>
</dbReference>
<evidence type="ECO:0000256" key="24">
    <source>
        <dbReference type="ARBA" id="ARBA00067186"/>
    </source>
</evidence>
<dbReference type="EMBL" id="JAKZEL010000001">
    <property type="protein sequence ID" value="KAI4548676.1"/>
    <property type="molecule type" value="Genomic_DNA"/>
</dbReference>
<dbReference type="FunFam" id="3.30.70.1230:FF:000021">
    <property type="entry name" value="Adenylate cyclase type 10"/>
    <property type="match status" value="1"/>
</dbReference>
<evidence type="ECO:0000256" key="7">
    <source>
        <dbReference type="ARBA" id="ARBA00004413"/>
    </source>
</evidence>
<keyword evidence="30" id="KW-1185">Reference proteome</keyword>
<keyword evidence="14" id="KW-0547">Nucleotide-binding</keyword>
<feature type="compositionally biased region" description="Low complexity" evidence="27">
    <location>
        <begin position="1137"/>
        <end position="1148"/>
    </location>
</feature>
<evidence type="ECO:0000256" key="9">
    <source>
        <dbReference type="ARBA" id="ARBA00012201"/>
    </source>
</evidence>
<evidence type="ECO:0000256" key="13">
    <source>
        <dbReference type="ARBA" id="ARBA00022737"/>
    </source>
</evidence>
<accession>A0AAD4UMB0</accession>
<evidence type="ECO:0000256" key="2">
    <source>
        <dbReference type="ARBA" id="ARBA00001936"/>
    </source>
</evidence>
<reference evidence="29" key="1">
    <citation type="submission" date="2022-03" db="EMBL/GenBank/DDBJ databases">
        <title>Genomic analyses of argali, domestic sheep and their hybrids provide insights into chromosomal evolution, heterosis and genetic basis of agronomic traits.</title>
        <authorList>
            <person name="Li M."/>
        </authorList>
    </citation>
    <scope>NUCLEOTIDE SEQUENCE</scope>
    <source>
        <strain evidence="29">CAU-MHL-2022a</strain>
        <tissue evidence="29">Skin</tissue>
    </source>
</reference>
<gene>
    <name evidence="29" type="ORF">MG293_001006</name>
</gene>
<keyword evidence="15" id="KW-0067">ATP-binding</keyword>
<keyword evidence="13" id="KW-0677">Repeat</keyword>
<evidence type="ECO:0000256" key="16">
    <source>
        <dbReference type="ARBA" id="ARBA00022842"/>
    </source>
</evidence>
<dbReference type="InterPro" id="IPR001054">
    <property type="entry name" value="A/G_cyclase"/>
</dbReference>
<dbReference type="FunFam" id="3.30.70.1230:FF:000017">
    <property type="entry name" value="Adenylate cyclase type 10"/>
    <property type="match status" value="1"/>
</dbReference>
<evidence type="ECO:0000256" key="27">
    <source>
        <dbReference type="SAM" id="MobiDB-lite"/>
    </source>
</evidence>
<dbReference type="GO" id="GO:0005524">
    <property type="term" value="F:ATP binding"/>
    <property type="evidence" value="ECO:0007669"/>
    <property type="project" value="UniProtKB-KW"/>
</dbReference>
<evidence type="ECO:0000256" key="25">
    <source>
        <dbReference type="ARBA" id="ARBA00078060"/>
    </source>
</evidence>
<dbReference type="GO" id="GO:0004016">
    <property type="term" value="F:adenylate cyclase activity"/>
    <property type="evidence" value="ECO:0007669"/>
    <property type="project" value="UniProtKB-EC"/>
</dbReference>
<protein>
    <recommendedName>
        <fullName evidence="24">Adenylate cyclase type 10</fullName>
        <ecNumber evidence="9">4.6.1.1</ecNumber>
    </recommendedName>
    <alternativeName>
        <fullName evidence="26">Germ cell soluble adenylyl cyclase</fullName>
    </alternativeName>
    <alternativeName>
        <fullName evidence="25">Testicular soluble adenylyl cyclase</fullName>
    </alternativeName>
</protein>
<comment type="subcellular location">
    <subcellularLocation>
        <location evidence="7">Cell membrane</location>
        <topology evidence="7">Peripheral membrane protein</topology>
        <orientation evidence="7">Cytoplasmic side</orientation>
    </subcellularLocation>
    <subcellularLocation>
        <location evidence="5">Cell projection</location>
        <location evidence="5">Cilium</location>
    </subcellularLocation>
    <subcellularLocation>
        <location evidence="6">Cytoplasm</location>
        <location evidence="6">Cytoskeleton</location>
    </subcellularLocation>
    <subcellularLocation>
        <location evidence="8">Cytoplasm</location>
        <location evidence="8">Perinuclear region</location>
    </subcellularLocation>
    <subcellularLocation>
        <location evidence="4">Nucleus</location>
    </subcellularLocation>
</comment>
<dbReference type="Proteomes" id="UP001214576">
    <property type="component" value="Unassembled WGS sequence"/>
</dbReference>
<evidence type="ECO:0000313" key="29">
    <source>
        <dbReference type="EMBL" id="KAI4548676.1"/>
    </source>
</evidence>
<evidence type="ECO:0000256" key="5">
    <source>
        <dbReference type="ARBA" id="ARBA00004138"/>
    </source>
</evidence>
<dbReference type="FunFam" id="3.40.50.300:FF:001623">
    <property type="entry name" value="Adenylate cyclase type 10"/>
    <property type="match status" value="1"/>
</dbReference>
<evidence type="ECO:0000256" key="3">
    <source>
        <dbReference type="ARBA" id="ARBA00001946"/>
    </source>
</evidence>
<evidence type="ECO:0000256" key="4">
    <source>
        <dbReference type="ARBA" id="ARBA00004123"/>
    </source>
</evidence>
<evidence type="ECO:0000256" key="1">
    <source>
        <dbReference type="ARBA" id="ARBA00001593"/>
    </source>
</evidence>
<evidence type="ECO:0000256" key="26">
    <source>
        <dbReference type="ARBA" id="ARBA00081854"/>
    </source>
</evidence>
<comment type="cofactor">
    <cofactor evidence="2">
        <name>Mn(2+)</name>
        <dbReference type="ChEBI" id="CHEBI:29035"/>
    </cofactor>
</comment>
<keyword evidence="11" id="KW-0963">Cytoplasm</keyword>
<feature type="domain" description="Guanylate cyclase" evidence="28">
    <location>
        <begin position="43"/>
        <end position="180"/>
    </location>
</feature>
<keyword evidence="12" id="KW-0479">Metal-binding</keyword>
<dbReference type="Gene3D" id="3.30.70.1230">
    <property type="entry name" value="Nucleotide cyclase"/>
    <property type="match status" value="2"/>
</dbReference>
<evidence type="ECO:0000256" key="22">
    <source>
        <dbReference type="ARBA" id="ARBA00023273"/>
    </source>
</evidence>
<feature type="domain" description="Guanylate cyclase" evidence="28">
    <location>
        <begin position="342"/>
        <end position="419"/>
    </location>
</feature>
<dbReference type="PANTHER" id="PTHR16305">
    <property type="entry name" value="TESTICULAR SOLUBLE ADENYLYL CYCLASE"/>
    <property type="match status" value="1"/>
</dbReference>
<dbReference type="InterPro" id="IPR027417">
    <property type="entry name" value="P-loop_NTPase"/>
</dbReference>
<dbReference type="GO" id="GO:0006171">
    <property type="term" value="P:cAMP biosynthetic process"/>
    <property type="evidence" value="ECO:0007669"/>
    <property type="project" value="UniProtKB-KW"/>
</dbReference>
<proteinExistence type="predicted"/>
<dbReference type="GO" id="GO:0005856">
    <property type="term" value="C:cytoskeleton"/>
    <property type="evidence" value="ECO:0007669"/>
    <property type="project" value="UniProtKB-SubCell"/>
</dbReference>
<dbReference type="SUPFAM" id="SSF55073">
    <property type="entry name" value="Nucleotide cyclase"/>
    <property type="match status" value="2"/>
</dbReference>
<keyword evidence="22" id="KW-0966">Cell projection</keyword>
<sequence>MNTRRELESQDRAIVKIAAHLPDLIVYGDFSPERPSVDNFDGVLMFVDISGFTAMTEKFSTAMYMDRGAEQLVEILNHYISAIVEKVLIFGGDILKFAGDALLALWKVERKQLKNIITVVIKCSLEIHGLFETQESEEGLDIRVKIGLAAGHISMLVFGDETRNYFLVIGQAVDDVRLAQNMAQVNDVILSPNCWQLCDRSMIEIERIPDQRAVKVIFLKPPPSFNFDEFFTKCMAFMDYYPSGDHKNLLRLACMLESDPDLELSLQKYVMESILKQIDDKQLRGYLSELRPVTVMFVNLMFKDQDKAEVIGSAIQDACVHINSVLRVFQGQINKVFMFDKGCSFLCVFGFPGEKAPDEVTHALESAVDIFDFCSQVHKIRTVSIGVTSGIVFCGIVGHSVRHEYTVIGQKVNIAARMMMYYPGIVTCDSVTYNGSNLPAYFFKELPKKVMKGVADSGPVYQCLGLNEKVMFGMAYLICNRNERYPLLGREEEIKYFMCTMKKFLMSNCSQVLMYEGIAGYGKSQILVEIEYLAQGENHRTIAIVLTKISFNQNFYTIQILMANVLGLDTCKHYKERQTNLQSKVKSLLDEKFHCLLNDIFHVQGIQGVPYFTRGFQDEHHEKAKAVGGVVYEDLGAMKEERIIFIIDEGQFIDSASWTFMEKLIRSVPIFIIMSLSPFVNTPCAAASAIMKNRNTTYVTLGPVQPKDILNKVCLDLSVRGIPKELDTYLAEGSCGIPFYCEELLKNLDHHRVLVFQAMESEEKTNVTWNNLFKNFAKPTEDLKTFTFGVEEENEEVCNLASGVRLKNLSPPASLKEISLVQLDSMSLSHQMLVRCAAIIGLTFTTELLFEILPCWDMKMMINALATLVESNVFDCFQNGKELRMALEKNAASFEANYRSLSLMPLIEGMDHGEEEELRELESEVIQCHIIRFCSPVMQKTAYELWLKDQKKAMHLKCARFLEENAHSSEEIREKILSFFDIIITKMRTSEDDVIPLESCQCEEILEIVIMPLAHHFLALGENNKALYYFLELVSAYLVLGDNYMAYLYLNEGERLLKILKKDKSWSKTFEWATFFTLKGQVCFNMGQMVLAKKMLRKALKFLNRIFPYNLISLFLQTRVEKNRHFHYVNQNQQAQESSPPGSVGEESAGNAQDPGPIPGLGRSAGEGIGYPLQYSRASLGAQLVKNMPAIRETWVPSLGWEDPLEKGKATHCSVGPGEFHGQYSPWGRKESDTTCKLNLHVRETGLKLKSIQTPKPVLRTLHLCFPQYYCHLAALMQVNTALETQDDFQIIKAYLDYSLYQHLAGYEDVWFKYEVMAMKQIFNLPLKRESVEIMTYVADRLGYIKLLMGHLDLAIDLGSRAHKMWSLLRNPNKHYLVLCWLCKSLFLKNRYARLQEWNSFHVFSNRAKNLVSRRTPTALYCISISRYMEGQVLYLQKQIEEQSENAQDSGVDLLKNLEYLVAQNTTGPVFYPRLYHLMAYVCILMGEGQNCDLFLNTALQLCETQGNVLEKCWLNMSKVCSIS</sequence>
<dbReference type="Pfam" id="PF00211">
    <property type="entry name" value="Guanylate_cyc"/>
    <property type="match status" value="2"/>
</dbReference>
<evidence type="ECO:0000256" key="18">
    <source>
        <dbReference type="ARBA" id="ARBA00023136"/>
    </source>
</evidence>
<name>A0AAD4UMB0_OVIAM</name>
<feature type="region of interest" description="Disordered" evidence="27">
    <location>
        <begin position="1131"/>
        <end position="1163"/>
    </location>
</feature>
<organism evidence="29 30">
    <name type="scientific">Ovis ammon polii</name>
    <dbReference type="NCBI Taxonomy" id="230172"/>
    <lineage>
        <taxon>Eukaryota</taxon>
        <taxon>Metazoa</taxon>
        <taxon>Chordata</taxon>
        <taxon>Craniata</taxon>
        <taxon>Vertebrata</taxon>
        <taxon>Euteleostomi</taxon>
        <taxon>Mammalia</taxon>
        <taxon>Eutheria</taxon>
        <taxon>Laurasiatheria</taxon>
        <taxon>Artiodactyla</taxon>
        <taxon>Ruminantia</taxon>
        <taxon>Pecora</taxon>
        <taxon>Bovidae</taxon>
        <taxon>Caprinae</taxon>
        <taxon>Ovis</taxon>
    </lineage>
</organism>
<comment type="catalytic activity">
    <reaction evidence="1">
        <text>ATP = 3',5'-cyclic AMP + diphosphate</text>
        <dbReference type="Rhea" id="RHEA:15389"/>
        <dbReference type="ChEBI" id="CHEBI:30616"/>
        <dbReference type="ChEBI" id="CHEBI:33019"/>
        <dbReference type="ChEBI" id="CHEBI:58165"/>
        <dbReference type="EC" id="4.6.1.1"/>
    </reaction>
</comment>
<keyword evidence="19" id="KW-0206">Cytoskeleton</keyword>
<keyword evidence="18" id="KW-0472">Membrane</keyword>
<comment type="caution">
    <text evidence="29">The sequence shown here is derived from an EMBL/GenBank/DDBJ whole genome shotgun (WGS) entry which is preliminary data.</text>
</comment>
<comment type="function">
    <text evidence="23">Catalyzes the formation of the signaling molecule cAMP. May function as sensor that mediates responses to changes in cellular bicarbonate and CO(2) levels. Has a critical role in mammalian spermatogenesis by producing the cAMP which regulates cAMP-responsive nuclear factors indispensable for sperm maturation in the epididymis. Induces capacitation, the maturational process that sperm undergo prior to fertilization. Involved in ciliary beat regulation.</text>
</comment>
<keyword evidence="17" id="KW-0115">cAMP biosynthesis</keyword>
<keyword evidence="20" id="KW-0456">Lyase</keyword>
<dbReference type="InterPro" id="IPR029787">
    <property type="entry name" value="Nucleotide_cyclase"/>
</dbReference>
<dbReference type="PROSITE" id="PS50125">
    <property type="entry name" value="GUANYLATE_CYCLASE_2"/>
    <property type="match status" value="2"/>
</dbReference>
<evidence type="ECO:0000256" key="15">
    <source>
        <dbReference type="ARBA" id="ARBA00022840"/>
    </source>
</evidence>